<dbReference type="Proteomes" id="UP000825729">
    <property type="component" value="Unassembled WGS sequence"/>
</dbReference>
<dbReference type="AlphaFoldDB" id="A0AAV7EYK7"/>
<protein>
    <submittedName>
        <fullName evidence="2">Uncharacterized protein</fullName>
    </submittedName>
</protein>
<proteinExistence type="predicted"/>
<dbReference type="EMBL" id="JAINDJ010000003">
    <property type="protein sequence ID" value="KAG9453574.1"/>
    <property type="molecule type" value="Genomic_DNA"/>
</dbReference>
<name>A0AAV7EYK7_ARIFI</name>
<reference evidence="2 3" key="1">
    <citation type="submission" date="2021-07" db="EMBL/GenBank/DDBJ databases">
        <title>The Aristolochia fimbriata genome: insights into angiosperm evolution, floral development and chemical biosynthesis.</title>
        <authorList>
            <person name="Jiao Y."/>
        </authorList>
    </citation>
    <scope>NUCLEOTIDE SEQUENCE [LARGE SCALE GENOMIC DNA]</scope>
    <source>
        <strain evidence="2">IBCAS-2021</strain>
        <tissue evidence="2">Leaf</tissue>
    </source>
</reference>
<sequence length="242" mass="28424">MWMLLERVRFLDGIECDKIGVSYEAFLPWDLRFRGPRGVVCITSSRDFWHVRTSNLQLSCHAQPLYSMQAYYHMYTQKRILIFYLNQADQYEIENNLLPQYRVEGRFERINEHPGKFFVLVRCGNNLTAPKVSVGWRWVETSKKALGVRLKSIQLQIRPLKKDYLIHFTTGGRIDLVQGGEGGSMKKIGKKFSPIKHHHHHHRHHHHNHRHHGHRNHQDSGRDSTMHGKGILQTKNTGHLET</sequence>
<organism evidence="2 3">
    <name type="scientific">Aristolochia fimbriata</name>
    <name type="common">White veined hardy Dutchman's pipe vine</name>
    <dbReference type="NCBI Taxonomy" id="158543"/>
    <lineage>
        <taxon>Eukaryota</taxon>
        <taxon>Viridiplantae</taxon>
        <taxon>Streptophyta</taxon>
        <taxon>Embryophyta</taxon>
        <taxon>Tracheophyta</taxon>
        <taxon>Spermatophyta</taxon>
        <taxon>Magnoliopsida</taxon>
        <taxon>Magnoliidae</taxon>
        <taxon>Piperales</taxon>
        <taxon>Aristolochiaceae</taxon>
        <taxon>Aristolochia</taxon>
    </lineage>
</organism>
<evidence type="ECO:0000256" key="1">
    <source>
        <dbReference type="SAM" id="MobiDB-lite"/>
    </source>
</evidence>
<gene>
    <name evidence="2" type="ORF">H6P81_006478</name>
</gene>
<evidence type="ECO:0000313" key="3">
    <source>
        <dbReference type="Proteomes" id="UP000825729"/>
    </source>
</evidence>
<keyword evidence="3" id="KW-1185">Reference proteome</keyword>
<feature type="compositionally biased region" description="Basic residues" evidence="1">
    <location>
        <begin position="195"/>
        <end position="215"/>
    </location>
</feature>
<comment type="caution">
    <text evidence="2">The sequence shown here is derived from an EMBL/GenBank/DDBJ whole genome shotgun (WGS) entry which is preliminary data.</text>
</comment>
<feature type="compositionally biased region" description="Basic and acidic residues" evidence="1">
    <location>
        <begin position="216"/>
        <end position="226"/>
    </location>
</feature>
<feature type="compositionally biased region" description="Polar residues" evidence="1">
    <location>
        <begin position="233"/>
        <end position="242"/>
    </location>
</feature>
<feature type="region of interest" description="Disordered" evidence="1">
    <location>
        <begin position="195"/>
        <end position="242"/>
    </location>
</feature>
<evidence type="ECO:0000313" key="2">
    <source>
        <dbReference type="EMBL" id="KAG9453574.1"/>
    </source>
</evidence>
<accession>A0AAV7EYK7</accession>